<keyword evidence="2" id="KW-1185">Reference proteome</keyword>
<proteinExistence type="predicted"/>
<dbReference type="NCBIfam" id="TIGR02017">
    <property type="entry name" value="hutG_amidohyd"/>
    <property type="match status" value="1"/>
</dbReference>
<reference evidence="1 2" key="1">
    <citation type="submission" date="2024-04" db="EMBL/GenBank/DDBJ databases">
        <title>Novel species of the genus Ideonella isolated from streams.</title>
        <authorList>
            <person name="Lu H."/>
        </authorList>
    </citation>
    <scope>NUCLEOTIDE SEQUENCE [LARGE SCALE GENOMIC DNA]</scope>
    <source>
        <strain evidence="1 2">BYS139W</strain>
    </source>
</reference>
<dbReference type="InterPro" id="IPR010247">
    <property type="entry name" value="HutG_amidohyd"/>
</dbReference>
<comment type="caution">
    <text evidence="1">The sequence shown here is derived from an EMBL/GenBank/DDBJ whole genome shotgun (WGS) entry which is preliminary data.</text>
</comment>
<organism evidence="1 2">
    <name type="scientific">Pseudaquabacterium rugosum</name>
    <dbReference type="NCBI Taxonomy" id="2984194"/>
    <lineage>
        <taxon>Bacteria</taxon>
        <taxon>Pseudomonadati</taxon>
        <taxon>Pseudomonadota</taxon>
        <taxon>Betaproteobacteria</taxon>
        <taxon>Burkholderiales</taxon>
        <taxon>Sphaerotilaceae</taxon>
        <taxon>Pseudaquabacterium</taxon>
    </lineage>
</organism>
<name>A0ABU9BAF1_9BURK</name>
<accession>A0ABU9BAF1</accession>
<evidence type="ECO:0000313" key="2">
    <source>
        <dbReference type="Proteomes" id="UP001368500"/>
    </source>
</evidence>
<dbReference type="SUPFAM" id="SSF53187">
    <property type="entry name" value="Zn-dependent exopeptidases"/>
    <property type="match status" value="1"/>
</dbReference>
<dbReference type="Gene3D" id="3.40.630.40">
    <property type="entry name" value="Zn-dependent exopeptidases"/>
    <property type="match status" value="1"/>
</dbReference>
<protein>
    <submittedName>
        <fullName evidence="1">N-formylglutamate deformylase</fullName>
        <ecNumber evidence="1">3.5.1.68</ecNumber>
    </submittedName>
</protein>
<dbReference type="GO" id="GO:0050129">
    <property type="term" value="F:N-formylglutamate deformylase activity"/>
    <property type="evidence" value="ECO:0007669"/>
    <property type="project" value="UniProtKB-EC"/>
</dbReference>
<dbReference type="EC" id="3.5.1.68" evidence="1"/>
<gene>
    <name evidence="1" type="primary">hutG</name>
    <name evidence="1" type="ORF">AACH11_08405</name>
</gene>
<keyword evidence="1" id="KW-0378">Hydrolase</keyword>
<dbReference type="EMBL" id="JBBUTF010000006">
    <property type="protein sequence ID" value="MEK8025982.1"/>
    <property type="molecule type" value="Genomic_DNA"/>
</dbReference>
<dbReference type="InterPro" id="IPR007709">
    <property type="entry name" value="N-FG_amidohydro"/>
</dbReference>
<dbReference type="RefSeq" id="WP_341373766.1">
    <property type="nucleotide sequence ID" value="NZ_JBBUTF010000006.1"/>
</dbReference>
<sequence>MHAPHPTEDVHPTHVLRRGRAPLLISIPHLGTTLPEALRDDYTPLALTLTDTDWHLDRLYAFATQLDATVIAARISRYVIDLNRPSSGESLYPGQATTGLCPTTTFDGQPLYRPGREPGADEIARRVETWWAPYHAALETELARLRGQHPDVLLWEAHSIASHVPRLFDGKLPDLNFGTHGGLACATALLEAVTAPLQRHPALSWVVNGRFKGGHITRHHGQPQRGIHAIQLEMCQCLYMDEQPPFTYQEKRAAPVQQALQEMLQAAMGQLGQAR</sequence>
<dbReference type="Pfam" id="PF05013">
    <property type="entry name" value="FGase"/>
    <property type="match status" value="1"/>
</dbReference>
<dbReference type="Proteomes" id="UP001368500">
    <property type="component" value="Unassembled WGS sequence"/>
</dbReference>
<evidence type="ECO:0000313" key="1">
    <source>
        <dbReference type="EMBL" id="MEK8025982.1"/>
    </source>
</evidence>